<sequence>MNVSRVTVGNLSLAEPAGDETVQMPAAADGGTNDDRTGDKDATKDCDTDEKNATDDKGESSDIAGTSEAAADETSTQDITDFTLERVEVDEITVDSLAVGIVQDPPEVPDSPPANAS</sequence>
<feature type="compositionally biased region" description="Basic and acidic residues" evidence="1">
    <location>
        <begin position="33"/>
        <end position="60"/>
    </location>
</feature>
<organism evidence="2 3">
    <name type="scientific">Halovivax asiaticus JCM 14624</name>
    <dbReference type="NCBI Taxonomy" id="1227490"/>
    <lineage>
        <taxon>Archaea</taxon>
        <taxon>Methanobacteriati</taxon>
        <taxon>Methanobacteriota</taxon>
        <taxon>Stenosarchaea group</taxon>
        <taxon>Halobacteria</taxon>
        <taxon>Halobacteriales</taxon>
        <taxon>Natrialbaceae</taxon>
        <taxon>Halovivax</taxon>
    </lineage>
</organism>
<proteinExistence type="predicted"/>
<dbReference type="RefSeq" id="WP_007700282.1">
    <property type="nucleotide sequence ID" value="NZ_AOIQ01000013.1"/>
</dbReference>
<reference evidence="2 3" key="1">
    <citation type="journal article" date="2014" name="PLoS Genet.">
        <title>Phylogenetically driven sequencing of extremely halophilic archaea reveals strategies for static and dynamic osmo-response.</title>
        <authorList>
            <person name="Becker E.A."/>
            <person name="Seitzer P.M."/>
            <person name="Tritt A."/>
            <person name="Larsen D."/>
            <person name="Krusor M."/>
            <person name="Yao A.I."/>
            <person name="Wu D."/>
            <person name="Madern D."/>
            <person name="Eisen J.A."/>
            <person name="Darling A.E."/>
            <person name="Facciotti M.T."/>
        </authorList>
    </citation>
    <scope>NUCLEOTIDE SEQUENCE [LARGE SCALE GENOMIC DNA]</scope>
    <source>
        <strain evidence="2 3">JCM 14624</strain>
    </source>
</reference>
<dbReference type="STRING" id="1227490.C479_07573"/>
<keyword evidence="3" id="KW-1185">Reference proteome</keyword>
<evidence type="ECO:0000313" key="3">
    <source>
        <dbReference type="Proteomes" id="UP000011560"/>
    </source>
</evidence>
<evidence type="ECO:0000256" key="1">
    <source>
        <dbReference type="SAM" id="MobiDB-lite"/>
    </source>
</evidence>
<protein>
    <submittedName>
        <fullName evidence="2">Uncharacterized protein</fullName>
    </submittedName>
</protein>
<accession>M0BJX2</accession>
<feature type="region of interest" description="Disordered" evidence="1">
    <location>
        <begin position="1"/>
        <end position="79"/>
    </location>
</feature>
<feature type="compositionally biased region" description="Polar residues" evidence="1">
    <location>
        <begin position="1"/>
        <end position="10"/>
    </location>
</feature>
<dbReference type="Proteomes" id="UP000011560">
    <property type="component" value="Unassembled WGS sequence"/>
</dbReference>
<name>M0BJX2_9EURY</name>
<comment type="caution">
    <text evidence="2">The sequence shown here is derived from an EMBL/GenBank/DDBJ whole genome shotgun (WGS) entry which is preliminary data.</text>
</comment>
<dbReference type="AlphaFoldDB" id="M0BJX2"/>
<evidence type="ECO:0000313" key="2">
    <source>
        <dbReference type="EMBL" id="ELZ11150.1"/>
    </source>
</evidence>
<gene>
    <name evidence="2" type="ORF">C479_07573</name>
</gene>
<dbReference type="EMBL" id="AOIQ01000013">
    <property type="protein sequence ID" value="ELZ11150.1"/>
    <property type="molecule type" value="Genomic_DNA"/>
</dbReference>